<dbReference type="EMBL" id="KF116126">
    <property type="protein sequence ID" value="AIA83369.1"/>
    <property type="molecule type" value="Genomic_DNA"/>
</dbReference>
<evidence type="ECO:0000256" key="2">
    <source>
        <dbReference type="ARBA" id="ARBA00022801"/>
    </source>
</evidence>
<dbReference type="GO" id="GO:0005975">
    <property type="term" value="P:carbohydrate metabolic process"/>
    <property type="evidence" value="ECO:0007669"/>
    <property type="project" value="InterPro"/>
</dbReference>
<name>A0A060BKN5_9LIST</name>
<evidence type="ECO:0000313" key="5">
    <source>
        <dbReference type="EMBL" id="AIA83369.1"/>
    </source>
</evidence>
<dbReference type="InterPro" id="IPR017853">
    <property type="entry name" value="GH"/>
</dbReference>
<dbReference type="GO" id="GO:0008422">
    <property type="term" value="F:beta-glucosidase activity"/>
    <property type="evidence" value="ECO:0007669"/>
    <property type="project" value="TreeGrafter"/>
</dbReference>
<sequence length="97" mass="11677">MYHFDQPYHLIEKYGGWVSRHSIQDFVKYAECLFEEFASKVKYWLTINEQAVLVVASDMLGIESNLSREEKLEKAYQANYHMWIAQALVYKLFRQKY</sequence>
<keyword evidence="3" id="KW-0326">Glycosidase</keyword>
<organism evidence="5">
    <name type="scientific">uncultured Listeria sp</name>
    <dbReference type="NCBI Taxonomy" id="592375"/>
    <lineage>
        <taxon>Bacteria</taxon>
        <taxon>Bacillati</taxon>
        <taxon>Bacillota</taxon>
        <taxon>Bacilli</taxon>
        <taxon>Bacillales</taxon>
        <taxon>Listeriaceae</taxon>
        <taxon>Listeria</taxon>
        <taxon>environmental samples</taxon>
    </lineage>
</organism>
<dbReference type="PANTHER" id="PTHR10353:SF36">
    <property type="entry name" value="LP05116P"/>
    <property type="match status" value="1"/>
</dbReference>
<keyword evidence="2" id="KW-0378">Hydrolase</keyword>
<evidence type="ECO:0000256" key="3">
    <source>
        <dbReference type="ARBA" id="ARBA00023295"/>
    </source>
</evidence>
<accession>A0A060BKN5</accession>
<evidence type="ECO:0000256" key="4">
    <source>
        <dbReference type="RuleBase" id="RU003690"/>
    </source>
</evidence>
<dbReference type="SUPFAM" id="SSF51445">
    <property type="entry name" value="(Trans)glycosidases"/>
    <property type="match status" value="1"/>
</dbReference>
<dbReference type="Gene3D" id="3.20.20.80">
    <property type="entry name" value="Glycosidases"/>
    <property type="match status" value="1"/>
</dbReference>
<protein>
    <submittedName>
        <fullName evidence="5">Glyco_hydro_1</fullName>
    </submittedName>
</protein>
<dbReference type="AlphaFoldDB" id="A0A060BKN5"/>
<evidence type="ECO:0000256" key="1">
    <source>
        <dbReference type="ARBA" id="ARBA00010838"/>
    </source>
</evidence>
<dbReference type="Pfam" id="PF00232">
    <property type="entry name" value="Glyco_hydro_1"/>
    <property type="match status" value="1"/>
</dbReference>
<reference evidence="5" key="1">
    <citation type="journal article" date="2013" name="Environ. Microbiol.">
        <title>Seasonally variable intestinal metagenomes of the red palm weevil (Rhynchophorus ferrugineus).</title>
        <authorList>
            <person name="Jia S."/>
            <person name="Zhang X."/>
            <person name="Zhang G."/>
            <person name="Yin A."/>
            <person name="Zhang S."/>
            <person name="Li F."/>
            <person name="Wang L."/>
            <person name="Zhao D."/>
            <person name="Yun Q."/>
            <person name="Tala"/>
            <person name="Wang J."/>
            <person name="Sun G."/>
            <person name="Baabdullah M."/>
            <person name="Yu X."/>
            <person name="Hu S."/>
            <person name="Al-Mssallem I.S."/>
            <person name="Yu J."/>
        </authorList>
    </citation>
    <scope>NUCLEOTIDE SEQUENCE</scope>
</reference>
<feature type="non-terminal residue" evidence="5">
    <location>
        <position position="97"/>
    </location>
</feature>
<proteinExistence type="inferred from homology"/>
<dbReference type="InterPro" id="IPR001360">
    <property type="entry name" value="Glyco_hydro_1"/>
</dbReference>
<comment type="similarity">
    <text evidence="1 4">Belongs to the glycosyl hydrolase 1 family.</text>
</comment>
<dbReference type="PANTHER" id="PTHR10353">
    <property type="entry name" value="GLYCOSYL HYDROLASE"/>
    <property type="match status" value="1"/>
</dbReference>